<keyword evidence="5 13" id="KW-0220">Diaminopimelate biosynthesis</keyword>
<dbReference type="EMBL" id="JACHWR010000001">
    <property type="protein sequence ID" value="MBB3040465.1"/>
    <property type="molecule type" value="Genomic_DNA"/>
</dbReference>
<evidence type="ECO:0000256" key="5">
    <source>
        <dbReference type="ARBA" id="ARBA00022915"/>
    </source>
</evidence>
<proteinExistence type="inferred from homology"/>
<comment type="caution">
    <text evidence="13">Was originally thought to be a dihydrodipicolinate reductase (DHDPR), catalyzing the conversion of dihydrodipicolinate to tetrahydrodipicolinate. However, it was shown in E.coli that the substrate of the enzymatic reaction is not dihydrodipicolinate (DHDP) but in fact (2S,4S)-4-hydroxy-2,3,4,5-tetrahydrodipicolinic acid (HTPA), the product released by the DapA-catalyzed reaction.</text>
</comment>
<evidence type="ECO:0000256" key="10">
    <source>
        <dbReference type="ARBA" id="ARBA00038983"/>
    </source>
</evidence>
<keyword evidence="7 13" id="KW-0520">NAD</keyword>
<comment type="caution">
    <text evidence="13">Lacks conserved residue(s) required for the propagation of feature annotation.</text>
</comment>
<dbReference type="UniPathway" id="UPA00034">
    <property type="reaction ID" value="UER00018"/>
</dbReference>
<feature type="binding site" evidence="13">
    <location>
        <begin position="143"/>
        <end position="144"/>
    </location>
    <ligand>
        <name>(S)-2,3,4,5-tetrahydrodipicolinate</name>
        <dbReference type="ChEBI" id="CHEBI:16845"/>
    </ligand>
</feature>
<dbReference type="GO" id="GO:0051287">
    <property type="term" value="F:NAD binding"/>
    <property type="evidence" value="ECO:0007669"/>
    <property type="project" value="UniProtKB-UniRule"/>
</dbReference>
<feature type="domain" description="Dihydrodipicolinate reductase C-terminal" evidence="15">
    <location>
        <begin position="109"/>
        <end position="245"/>
    </location>
</feature>
<dbReference type="PROSITE" id="PS01298">
    <property type="entry name" value="DAPB"/>
    <property type="match status" value="1"/>
</dbReference>
<comment type="subcellular location">
    <subcellularLocation>
        <location evidence="13">Cytoplasm</location>
    </subcellularLocation>
</comment>
<comment type="pathway">
    <text evidence="9 13">Amino-acid biosynthesis; L-lysine biosynthesis via DAP pathway; (S)-tetrahydrodipicolinate from L-aspartate: step 4/4.</text>
</comment>
<sequence>MITVGVLGARGRVGSEVCRGVEAAADMELVAAVDVGDDLDSLVTSGARAVVDFTHPDAVMDNLEFCIDHGIHAVVGTTGFDDARLDTLRRWLADAPSVGVLIAPNFSIGAILMMRFAAAAAPYYESVEVVELHHPTKADAPSGTARRTAELIAAARREAGVDAMPDATSTGLDGARGADVDGVRVHSVRVRGLVAHQEVLLGGPGETLTIRHDSLDRASFVPGVLTGVREIAARPGLTVGLEHVLGFI</sequence>
<feature type="binding site" evidence="13">
    <location>
        <begin position="8"/>
        <end position="13"/>
    </location>
    <ligand>
        <name>NAD(+)</name>
        <dbReference type="ChEBI" id="CHEBI:57540"/>
    </ligand>
</feature>
<feature type="active site" description="Proton donor" evidence="13">
    <location>
        <position position="137"/>
    </location>
</feature>
<evidence type="ECO:0000256" key="12">
    <source>
        <dbReference type="ARBA" id="ARBA00049396"/>
    </source>
</evidence>
<evidence type="ECO:0000256" key="13">
    <source>
        <dbReference type="HAMAP-Rule" id="MF_00102"/>
    </source>
</evidence>
<comment type="similarity">
    <text evidence="1 13">Belongs to the DapB family.</text>
</comment>
<evidence type="ECO:0000259" key="15">
    <source>
        <dbReference type="Pfam" id="PF05173"/>
    </source>
</evidence>
<evidence type="ECO:0000256" key="3">
    <source>
        <dbReference type="ARBA" id="ARBA00022605"/>
    </source>
</evidence>
<keyword evidence="8 13" id="KW-0457">Lysine biosynthesis</keyword>
<evidence type="ECO:0000256" key="2">
    <source>
        <dbReference type="ARBA" id="ARBA00022490"/>
    </source>
</evidence>
<gene>
    <name evidence="13" type="primary">dapB</name>
    <name evidence="16" type="ORF">FHU40_000266</name>
</gene>
<protein>
    <recommendedName>
        <fullName evidence="10 13">4-hydroxy-tetrahydrodipicolinate reductase</fullName>
        <shortName evidence="13">HTPA reductase</shortName>
        <ecNumber evidence="10 13">1.17.1.8</ecNumber>
    </recommendedName>
</protein>
<dbReference type="SUPFAM" id="SSF55347">
    <property type="entry name" value="Glyceraldehyde-3-phosphate dehydrogenase-like, C-terminal domain"/>
    <property type="match status" value="1"/>
</dbReference>
<dbReference type="PANTHER" id="PTHR20836:SF0">
    <property type="entry name" value="4-HYDROXY-TETRAHYDRODIPICOLINATE REDUCTASE 1, CHLOROPLASTIC-RELATED"/>
    <property type="match status" value="1"/>
</dbReference>
<dbReference type="EC" id="1.17.1.8" evidence="10 13"/>
<dbReference type="PANTHER" id="PTHR20836">
    <property type="entry name" value="DIHYDRODIPICOLINATE REDUCTASE"/>
    <property type="match status" value="1"/>
</dbReference>
<dbReference type="InterPro" id="IPR000846">
    <property type="entry name" value="DapB_N"/>
</dbReference>
<organism evidence="16 17">
    <name type="scientific">Nocardioides soli</name>
    <dbReference type="NCBI Taxonomy" id="1036020"/>
    <lineage>
        <taxon>Bacteria</taxon>
        <taxon>Bacillati</taxon>
        <taxon>Actinomycetota</taxon>
        <taxon>Actinomycetes</taxon>
        <taxon>Propionibacteriales</taxon>
        <taxon>Nocardioidaceae</taxon>
        <taxon>Nocardioides</taxon>
    </lineage>
</organism>
<keyword evidence="17" id="KW-1185">Reference proteome</keyword>
<keyword evidence="4 13" id="KW-0521">NADP</keyword>
<reference evidence="16 17" key="1">
    <citation type="submission" date="2020-08" db="EMBL/GenBank/DDBJ databases">
        <title>Sequencing the genomes of 1000 actinobacteria strains.</title>
        <authorList>
            <person name="Klenk H.-P."/>
        </authorList>
    </citation>
    <scope>NUCLEOTIDE SEQUENCE [LARGE SCALE GENOMIC DNA]</scope>
    <source>
        <strain evidence="16 17">DSM 105498</strain>
    </source>
</reference>
<accession>A0A7W4VRJ5</accession>
<evidence type="ECO:0000259" key="14">
    <source>
        <dbReference type="Pfam" id="PF01113"/>
    </source>
</evidence>
<dbReference type="CDD" id="cd02274">
    <property type="entry name" value="DHDPR_N"/>
    <property type="match status" value="1"/>
</dbReference>
<dbReference type="RefSeq" id="WP_343057660.1">
    <property type="nucleotide sequence ID" value="NZ_JACHWR010000001.1"/>
</dbReference>
<dbReference type="InterPro" id="IPR022663">
    <property type="entry name" value="DapB_C"/>
</dbReference>
<name>A0A7W4VRJ5_9ACTN</name>
<evidence type="ECO:0000256" key="4">
    <source>
        <dbReference type="ARBA" id="ARBA00022857"/>
    </source>
</evidence>
<dbReference type="Proteomes" id="UP000589626">
    <property type="component" value="Unassembled WGS sequence"/>
</dbReference>
<keyword evidence="2 13" id="KW-0963">Cytoplasm</keyword>
<evidence type="ECO:0000256" key="11">
    <source>
        <dbReference type="ARBA" id="ARBA00049080"/>
    </source>
</evidence>
<dbReference type="Pfam" id="PF05173">
    <property type="entry name" value="DapB_C"/>
    <property type="match status" value="1"/>
</dbReference>
<comment type="catalytic activity">
    <reaction evidence="12 13">
        <text>(S)-2,3,4,5-tetrahydrodipicolinate + NAD(+) + H2O = (2S,4S)-4-hydroxy-2,3,4,5-tetrahydrodipicolinate + NADH + H(+)</text>
        <dbReference type="Rhea" id="RHEA:35323"/>
        <dbReference type="ChEBI" id="CHEBI:15377"/>
        <dbReference type="ChEBI" id="CHEBI:15378"/>
        <dbReference type="ChEBI" id="CHEBI:16845"/>
        <dbReference type="ChEBI" id="CHEBI:57540"/>
        <dbReference type="ChEBI" id="CHEBI:57945"/>
        <dbReference type="ChEBI" id="CHEBI:67139"/>
        <dbReference type="EC" id="1.17.1.8"/>
    </reaction>
</comment>
<dbReference type="GO" id="GO:0005829">
    <property type="term" value="C:cytosol"/>
    <property type="evidence" value="ECO:0007669"/>
    <property type="project" value="TreeGrafter"/>
</dbReference>
<dbReference type="NCBIfam" id="TIGR00036">
    <property type="entry name" value="dapB"/>
    <property type="match status" value="1"/>
</dbReference>
<dbReference type="FunFam" id="3.30.360.10:FF:000009">
    <property type="entry name" value="4-hydroxy-tetrahydrodipicolinate reductase"/>
    <property type="match status" value="1"/>
</dbReference>
<dbReference type="PIRSF" id="PIRSF000161">
    <property type="entry name" value="DHPR"/>
    <property type="match status" value="1"/>
</dbReference>
<feature type="binding site" evidence="13">
    <location>
        <position position="134"/>
    </location>
    <ligand>
        <name>(S)-2,3,4,5-tetrahydrodipicolinate</name>
        <dbReference type="ChEBI" id="CHEBI:16845"/>
    </ligand>
</feature>
<dbReference type="GO" id="GO:0009089">
    <property type="term" value="P:lysine biosynthetic process via diaminopimelate"/>
    <property type="evidence" value="ECO:0007669"/>
    <property type="project" value="UniProtKB-UniRule"/>
</dbReference>
<dbReference type="InterPro" id="IPR036291">
    <property type="entry name" value="NAD(P)-bd_dom_sf"/>
</dbReference>
<keyword evidence="6 13" id="KW-0560">Oxidoreductase</keyword>
<comment type="function">
    <text evidence="13">Catalyzes the conversion of 4-hydroxy-tetrahydrodipicolinate (HTPA) to tetrahydrodipicolinate.</text>
</comment>
<dbReference type="GO" id="GO:0050661">
    <property type="term" value="F:NADP binding"/>
    <property type="evidence" value="ECO:0007669"/>
    <property type="project" value="UniProtKB-UniRule"/>
</dbReference>
<feature type="binding site" evidence="13">
    <location>
        <position position="34"/>
    </location>
    <ligand>
        <name>NAD(+)</name>
        <dbReference type="ChEBI" id="CHEBI:57540"/>
    </ligand>
</feature>
<evidence type="ECO:0000256" key="1">
    <source>
        <dbReference type="ARBA" id="ARBA00006642"/>
    </source>
</evidence>
<dbReference type="AlphaFoldDB" id="A0A7W4VRJ5"/>
<evidence type="ECO:0000313" key="16">
    <source>
        <dbReference type="EMBL" id="MBB3040465.1"/>
    </source>
</evidence>
<evidence type="ECO:0000256" key="7">
    <source>
        <dbReference type="ARBA" id="ARBA00023027"/>
    </source>
</evidence>
<evidence type="ECO:0000256" key="9">
    <source>
        <dbReference type="ARBA" id="ARBA00037922"/>
    </source>
</evidence>
<dbReference type="GO" id="GO:0008839">
    <property type="term" value="F:4-hydroxy-tetrahydrodipicolinate reductase"/>
    <property type="evidence" value="ECO:0007669"/>
    <property type="project" value="UniProtKB-UniRule"/>
</dbReference>
<dbReference type="Pfam" id="PF01113">
    <property type="entry name" value="DapB_N"/>
    <property type="match status" value="1"/>
</dbReference>
<evidence type="ECO:0000256" key="6">
    <source>
        <dbReference type="ARBA" id="ARBA00023002"/>
    </source>
</evidence>
<dbReference type="Gene3D" id="3.40.50.720">
    <property type="entry name" value="NAD(P)-binding Rossmann-like Domain"/>
    <property type="match status" value="1"/>
</dbReference>
<dbReference type="InterPro" id="IPR023940">
    <property type="entry name" value="DHDPR_bac"/>
</dbReference>
<feature type="binding site" evidence="13">
    <location>
        <begin position="76"/>
        <end position="78"/>
    </location>
    <ligand>
        <name>NAD(+)</name>
        <dbReference type="ChEBI" id="CHEBI:57540"/>
    </ligand>
</feature>
<comment type="caution">
    <text evidence="16">The sequence shown here is derived from an EMBL/GenBank/DDBJ whole genome shotgun (WGS) entry which is preliminary data.</text>
</comment>
<feature type="domain" description="Dihydrodipicolinate reductase N-terminal" evidence="14">
    <location>
        <begin position="2"/>
        <end position="106"/>
    </location>
</feature>
<dbReference type="HAMAP" id="MF_00102">
    <property type="entry name" value="DapB"/>
    <property type="match status" value="1"/>
</dbReference>
<feature type="binding site" evidence="13">
    <location>
        <begin position="103"/>
        <end position="106"/>
    </location>
    <ligand>
        <name>NAD(+)</name>
        <dbReference type="ChEBI" id="CHEBI:57540"/>
    </ligand>
</feature>
<dbReference type="Gene3D" id="3.30.360.10">
    <property type="entry name" value="Dihydrodipicolinate Reductase, domain 2"/>
    <property type="match status" value="1"/>
</dbReference>
<comment type="catalytic activity">
    <reaction evidence="11 13">
        <text>(S)-2,3,4,5-tetrahydrodipicolinate + NADP(+) + H2O = (2S,4S)-4-hydroxy-2,3,4,5-tetrahydrodipicolinate + NADPH + H(+)</text>
        <dbReference type="Rhea" id="RHEA:35331"/>
        <dbReference type="ChEBI" id="CHEBI:15377"/>
        <dbReference type="ChEBI" id="CHEBI:15378"/>
        <dbReference type="ChEBI" id="CHEBI:16845"/>
        <dbReference type="ChEBI" id="CHEBI:57783"/>
        <dbReference type="ChEBI" id="CHEBI:58349"/>
        <dbReference type="ChEBI" id="CHEBI:67139"/>
        <dbReference type="EC" id="1.17.1.8"/>
    </reaction>
</comment>
<dbReference type="InterPro" id="IPR022664">
    <property type="entry name" value="DapB_N_CS"/>
</dbReference>
<keyword evidence="3 13" id="KW-0028">Amino-acid biosynthesis</keyword>
<dbReference type="GO" id="GO:0016726">
    <property type="term" value="F:oxidoreductase activity, acting on CH or CH2 groups, NAD or NADP as acceptor"/>
    <property type="evidence" value="ECO:0007669"/>
    <property type="project" value="UniProtKB-UniRule"/>
</dbReference>
<feature type="active site" description="Proton donor/acceptor" evidence="13">
    <location>
        <position position="133"/>
    </location>
</feature>
<dbReference type="GO" id="GO:0019877">
    <property type="term" value="P:diaminopimelate biosynthetic process"/>
    <property type="evidence" value="ECO:0007669"/>
    <property type="project" value="UniProtKB-UniRule"/>
</dbReference>
<evidence type="ECO:0000313" key="17">
    <source>
        <dbReference type="Proteomes" id="UP000589626"/>
    </source>
</evidence>
<evidence type="ECO:0000256" key="8">
    <source>
        <dbReference type="ARBA" id="ARBA00023154"/>
    </source>
</evidence>
<dbReference type="SUPFAM" id="SSF51735">
    <property type="entry name" value="NAD(P)-binding Rossmann-fold domains"/>
    <property type="match status" value="1"/>
</dbReference>
<comment type="subunit">
    <text evidence="13">Homotetramer.</text>
</comment>